<gene>
    <name evidence="1" type="ORF">Tcan_04309</name>
</gene>
<accession>A0A0B2W6G2</accession>
<proteinExistence type="predicted"/>
<dbReference type="Proteomes" id="UP000031036">
    <property type="component" value="Unassembled WGS sequence"/>
</dbReference>
<keyword evidence="2" id="KW-1185">Reference proteome</keyword>
<evidence type="ECO:0000313" key="1">
    <source>
        <dbReference type="EMBL" id="KHN89157.1"/>
    </source>
</evidence>
<organism evidence="1 2">
    <name type="scientific">Toxocara canis</name>
    <name type="common">Canine roundworm</name>
    <dbReference type="NCBI Taxonomy" id="6265"/>
    <lineage>
        <taxon>Eukaryota</taxon>
        <taxon>Metazoa</taxon>
        <taxon>Ecdysozoa</taxon>
        <taxon>Nematoda</taxon>
        <taxon>Chromadorea</taxon>
        <taxon>Rhabditida</taxon>
        <taxon>Spirurina</taxon>
        <taxon>Ascaridomorpha</taxon>
        <taxon>Ascaridoidea</taxon>
        <taxon>Toxocaridae</taxon>
        <taxon>Toxocara</taxon>
    </lineage>
</organism>
<sequence>MNALSCEFESRETLVYAYGKSRKAEINRGKHNYKYGAKRRQGWMKKILAMGCERRDVIMLRFGVIVSKSLLVVKIDDDSFLQAKSRLCDFIVKIGEHRITSKAEFYVQIRNMRNSEEEFVLTVQRLRWNEPAEYLPEEYHRMPGYSCINALLVQYPGAALGMNIKSYNSKVYITHTDQLRISMQSCLLGDCIVDVQGTPVTTVASCNALIISRLSVKNMWFVSTELFKYLSLFPIGNVCIRWACVMQLLPRR</sequence>
<name>A0A0B2W6G2_TOXCA</name>
<dbReference type="STRING" id="6265.A0A0B2W6G2"/>
<evidence type="ECO:0000313" key="2">
    <source>
        <dbReference type="Proteomes" id="UP000031036"/>
    </source>
</evidence>
<evidence type="ECO:0008006" key="3">
    <source>
        <dbReference type="Google" id="ProtNLM"/>
    </source>
</evidence>
<protein>
    <recommendedName>
        <fullName evidence="3">PDZ domain-containing protein</fullName>
    </recommendedName>
</protein>
<dbReference type="AlphaFoldDB" id="A0A0B2W6G2"/>
<dbReference type="OrthoDB" id="5847145at2759"/>
<dbReference type="EMBL" id="JPKZ01000019">
    <property type="protein sequence ID" value="KHN89157.1"/>
    <property type="molecule type" value="Genomic_DNA"/>
</dbReference>
<comment type="caution">
    <text evidence="1">The sequence shown here is derived from an EMBL/GenBank/DDBJ whole genome shotgun (WGS) entry which is preliminary data.</text>
</comment>
<reference evidence="1 2" key="1">
    <citation type="submission" date="2014-11" db="EMBL/GenBank/DDBJ databases">
        <title>Genetic blueprint of the zoonotic pathogen Toxocara canis.</title>
        <authorList>
            <person name="Zhu X.-Q."/>
            <person name="Korhonen P.K."/>
            <person name="Cai H."/>
            <person name="Young N.D."/>
            <person name="Nejsum P."/>
            <person name="von Samson-Himmelstjerna G."/>
            <person name="Boag P.R."/>
            <person name="Tan P."/>
            <person name="Li Q."/>
            <person name="Min J."/>
            <person name="Yang Y."/>
            <person name="Wang X."/>
            <person name="Fang X."/>
            <person name="Hall R.S."/>
            <person name="Hofmann A."/>
            <person name="Sternberg P.W."/>
            <person name="Jex A.R."/>
            <person name="Gasser R.B."/>
        </authorList>
    </citation>
    <scope>NUCLEOTIDE SEQUENCE [LARGE SCALE GENOMIC DNA]</scope>
    <source>
        <strain evidence="1">PN_DK_2014</strain>
    </source>
</reference>